<organism evidence="2 3">
    <name type="scientific">Astrephomene gubernaculifera</name>
    <dbReference type="NCBI Taxonomy" id="47775"/>
    <lineage>
        <taxon>Eukaryota</taxon>
        <taxon>Viridiplantae</taxon>
        <taxon>Chlorophyta</taxon>
        <taxon>core chlorophytes</taxon>
        <taxon>Chlorophyceae</taxon>
        <taxon>CS clade</taxon>
        <taxon>Chlamydomonadales</taxon>
        <taxon>Astrephomenaceae</taxon>
        <taxon>Astrephomene</taxon>
    </lineage>
</organism>
<name>A0AAD3HRU7_9CHLO</name>
<keyword evidence="3" id="KW-1185">Reference proteome</keyword>
<dbReference type="Proteomes" id="UP001054857">
    <property type="component" value="Unassembled WGS sequence"/>
</dbReference>
<reference evidence="2 3" key="1">
    <citation type="journal article" date="2021" name="Sci. Rep.">
        <title>Genome sequencing of the multicellular alga Astrephomene provides insights into convergent evolution of germ-soma differentiation.</title>
        <authorList>
            <person name="Yamashita S."/>
            <person name="Yamamoto K."/>
            <person name="Matsuzaki R."/>
            <person name="Suzuki S."/>
            <person name="Yamaguchi H."/>
            <person name="Hirooka S."/>
            <person name="Minakuchi Y."/>
            <person name="Miyagishima S."/>
            <person name="Kawachi M."/>
            <person name="Toyoda A."/>
            <person name="Nozaki H."/>
        </authorList>
    </citation>
    <scope>NUCLEOTIDE SEQUENCE [LARGE SCALE GENOMIC DNA]</scope>
    <source>
        <strain evidence="2 3">NIES-4017</strain>
    </source>
</reference>
<proteinExistence type="predicted"/>
<dbReference type="GO" id="GO:0005634">
    <property type="term" value="C:nucleus"/>
    <property type="evidence" value="ECO:0007669"/>
    <property type="project" value="TreeGrafter"/>
</dbReference>
<feature type="region of interest" description="Disordered" evidence="1">
    <location>
        <begin position="473"/>
        <end position="507"/>
    </location>
</feature>
<evidence type="ECO:0000256" key="1">
    <source>
        <dbReference type="SAM" id="MobiDB-lite"/>
    </source>
</evidence>
<protein>
    <recommendedName>
        <fullName evidence="4">Methyltransferase</fullName>
    </recommendedName>
</protein>
<comment type="caution">
    <text evidence="2">The sequence shown here is derived from an EMBL/GenBank/DDBJ whole genome shotgun (WGS) entry which is preliminary data.</text>
</comment>
<dbReference type="Gene3D" id="3.40.50.150">
    <property type="entry name" value="Vaccinia Virus protein VP39"/>
    <property type="match status" value="1"/>
</dbReference>
<gene>
    <name evidence="2" type="ORF">Agub_g13081</name>
</gene>
<feature type="region of interest" description="Disordered" evidence="1">
    <location>
        <begin position="71"/>
        <end position="100"/>
    </location>
</feature>
<dbReference type="AlphaFoldDB" id="A0AAD3HRU7"/>
<dbReference type="GO" id="GO:0008276">
    <property type="term" value="F:protein methyltransferase activity"/>
    <property type="evidence" value="ECO:0007669"/>
    <property type="project" value="InterPro"/>
</dbReference>
<feature type="compositionally biased region" description="Low complexity" evidence="1">
    <location>
        <begin position="482"/>
        <end position="493"/>
    </location>
</feature>
<dbReference type="InterPro" id="IPR019410">
    <property type="entry name" value="Methyltransf_16"/>
</dbReference>
<feature type="compositionally biased region" description="Low complexity" evidence="1">
    <location>
        <begin position="80"/>
        <end position="95"/>
    </location>
</feature>
<sequence length="636" mass="64682">MMTKFTIGVFCSNRAYLILSHSNIYLCLVMAINSEPVVLSEIHSTAALGTEQDDKQCTAVTRFYLIDTSTEERSDPDLNSSRQSSDSESDSSSQQPVAKQRKLIVDRCGDLRVPRRPKAKQPRRFISIRHNSRATPIADVGLQVWRGACLLCDWLLSQRPLRPPHQLGPGCTTAAGATAAADSSINPGTLILELGCGVGLVGVAAAAAGGNAATGRAAGAAAVAGDGSVSAHAVAAARVVLTDVHEGALQLAATNLVANGGLITTGLLRREREEGREGSSRESVRVDICRLDWFDFLTFESGGGGDGGGGGVSAEAIIAALLAAEGVSSSSGGGCGGGGGKGSPYMATEAAAGAAEAVANPVCVATGGSTAMADAGAERLSSLREAGAAAAAAATLQVVHNAGLASVVQALVDADDVCLLAADTVYDTALTEAFVKCAAALLSYRASARRRAAAAGTAAALPLGLNNASVGGSGGGGGGGESNTAGASSSAAAEVEDGATVRRRCSSGGGGGDGRLIVALEKRFNFTLRDMSVRASAFEDFMRYVVPEGAAVATAEAATRLSYGSGGVKPGDDGGEDTVRKHAPVDLPSCPGVASWEEAAGRRPLFRGRRLDVSAVPQVLQYERSPQLELWELRLL</sequence>
<accession>A0AAD3HRU7</accession>
<dbReference type="PANTHER" id="PTHR23108">
    <property type="entry name" value="METHYLTRANSFERASE-RELATED"/>
    <property type="match status" value="1"/>
</dbReference>
<dbReference type="SUPFAM" id="SSF53335">
    <property type="entry name" value="S-adenosyl-L-methionine-dependent methyltransferases"/>
    <property type="match status" value="1"/>
</dbReference>
<dbReference type="Pfam" id="PF10294">
    <property type="entry name" value="Methyltransf_16"/>
    <property type="match status" value="1"/>
</dbReference>
<dbReference type="InterPro" id="IPR029063">
    <property type="entry name" value="SAM-dependent_MTases_sf"/>
</dbReference>
<dbReference type="InterPro" id="IPR038899">
    <property type="entry name" value="METTL22"/>
</dbReference>
<evidence type="ECO:0000313" key="2">
    <source>
        <dbReference type="EMBL" id="GFR50823.1"/>
    </source>
</evidence>
<evidence type="ECO:0008006" key="4">
    <source>
        <dbReference type="Google" id="ProtNLM"/>
    </source>
</evidence>
<dbReference type="EMBL" id="BMAR01000042">
    <property type="protein sequence ID" value="GFR50823.1"/>
    <property type="molecule type" value="Genomic_DNA"/>
</dbReference>
<evidence type="ECO:0000313" key="3">
    <source>
        <dbReference type="Proteomes" id="UP001054857"/>
    </source>
</evidence>
<dbReference type="PANTHER" id="PTHR23108:SF0">
    <property type="entry name" value="METHYLTRANSFERASE-LIKE PROTEIN 22"/>
    <property type="match status" value="1"/>
</dbReference>